<proteinExistence type="predicted"/>
<dbReference type="EMBL" id="GBEZ01019612">
    <property type="protein sequence ID" value="JAC66970.1"/>
    <property type="molecule type" value="Transcribed_RNA"/>
</dbReference>
<sequence>KLPVAINLSNSVFSCSSKSSKGKCIAESTVSQLHVYIVLSRDREQDIRIAGPEEFRFDFAECKKLVQTPE</sequence>
<reference evidence="1" key="1">
    <citation type="submission" date="2014-05" db="EMBL/GenBank/DDBJ databases">
        <title>The transcriptome of the halophilic microalga Tetraselmis sp. GSL018 isolated from the Great Salt Lake, Utah.</title>
        <authorList>
            <person name="Jinkerson R.E."/>
            <person name="D'Adamo S."/>
            <person name="Posewitz M.C."/>
        </authorList>
    </citation>
    <scope>NUCLEOTIDE SEQUENCE</scope>
    <source>
        <strain evidence="1">GSL018</strain>
    </source>
</reference>
<evidence type="ECO:0000313" key="1">
    <source>
        <dbReference type="EMBL" id="JAC66970.1"/>
    </source>
</evidence>
<feature type="non-terminal residue" evidence="1">
    <location>
        <position position="1"/>
    </location>
</feature>
<accession>A0A061R8G8</accession>
<dbReference type="AlphaFoldDB" id="A0A061R8G8"/>
<gene>
    <name evidence="1" type="ORF">TSPGSL018_12339</name>
</gene>
<name>A0A061R8G8_9CHLO</name>
<feature type="non-terminal residue" evidence="1">
    <location>
        <position position="70"/>
    </location>
</feature>
<protein>
    <submittedName>
        <fullName evidence="1">Uncharacterized protein</fullName>
    </submittedName>
</protein>
<organism evidence="1">
    <name type="scientific">Tetraselmis sp. GSL018</name>
    <dbReference type="NCBI Taxonomy" id="582737"/>
    <lineage>
        <taxon>Eukaryota</taxon>
        <taxon>Viridiplantae</taxon>
        <taxon>Chlorophyta</taxon>
        <taxon>core chlorophytes</taxon>
        <taxon>Chlorodendrophyceae</taxon>
        <taxon>Chlorodendrales</taxon>
        <taxon>Chlorodendraceae</taxon>
        <taxon>Tetraselmis</taxon>
    </lineage>
</organism>